<dbReference type="InterPro" id="IPR006337">
    <property type="entry name" value="DgaE-like"/>
</dbReference>
<name>A0A2V3W444_9BACI</name>
<evidence type="ECO:0000313" key="5">
    <source>
        <dbReference type="EMBL" id="PXW87954.1"/>
    </source>
</evidence>
<evidence type="ECO:0000256" key="1">
    <source>
        <dbReference type="ARBA" id="ARBA00001933"/>
    </source>
</evidence>
<comment type="caution">
    <text evidence="5">The sequence shown here is derived from an EMBL/GenBank/DDBJ whole genome shotgun (WGS) entry which is preliminary data.</text>
</comment>
<dbReference type="InterPro" id="IPR015424">
    <property type="entry name" value="PyrdxlP-dep_Trfase"/>
</dbReference>
<gene>
    <name evidence="5" type="ORF">DFR56_104104</name>
</gene>
<evidence type="ECO:0000313" key="6">
    <source>
        <dbReference type="Proteomes" id="UP000247978"/>
    </source>
</evidence>
<dbReference type="SUPFAM" id="SSF53383">
    <property type="entry name" value="PLP-dependent transferases"/>
    <property type="match status" value="1"/>
</dbReference>
<evidence type="ECO:0000256" key="2">
    <source>
        <dbReference type="ARBA" id="ARBA00022898"/>
    </source>
</evidence>
<dbReference type="InterPro" id="IPR015421">
    <property type="entry name" value="PyrdxlP-dep_Trfase_major"/>
</dbReference>
<dbReference type="FunFam" id="3.40.640.10:FF:000056">
    <property type="entry name" value="SelA-like pyridoxal phosphate-dependent enzyme"/>
    <property type="match status" value="1"/>
</dbReference>
<proteinExistence type="inferred from homology"/>
<dbReference type="NCBIfam" id="TIGR01437">
    <property type="entry name" value="selA_rel"/>
    <property type="match status" value="1"/>
</dbReference>
<dbReference type="RefSeq" id="WP_110394780.1">
    <property type="nucleotide sequence ID" value="NZ_JBHUHB010000001.1"/>
</dbReference>
<dbReference type="AlphaFoldDB" id="A0A2V3W444"/>
<comment type="similarity">
    <text evidence="3">Belongs to the SelA family.</text>
</comment>
<comment type="cofactor">
    <cofactor evidence="1 4">
        <name>pyridoxal 5'-phosphate</name>
        <dbReference type="ChEBI" id="CHEBI:597326"/>
    </cofactor>
</comment>
<keyword evidence="2 4" id="KW-0663">Pyridoxal phosphate</keyword>
<organism evidence="5 6">
    <name type="scientific">Pseudogracilibacillus auburnensis</name>
    <dbReference type="NCBI Taxonomy" id="1494959"/>
    <lineage>
        <taxon>Bacteria</taxon>
        <taxon>Bacillati</taxon>
        <taxon>Bacillota</taxon>
        <taxon>Bacilli</taxon>
        <taxon>Bacillales</taxon>
        <taxon>Bacillaceae</taxon>
        <taxon>Pseudogracilibacillus</taxon>
    </lineage>
</organism>
<dbReference type="GO" id="GO:0004125">
    <property type="term" value="F:L-seryl-tRNA(Sec) selenium transferase activity"/>
    <property type="evidence" value="ECO:0007669"/>
    <property type="project" value="TreeGrafter"/>
</dbReference>
<dbReference type="InterPro" id="IPR018319">
    <property type="entry name" value="SelA-like"/>
</dbReference>
<feature type="modified residue" description="N6-(pyridoxal phosphate)lysine" evidence="4">
    <location>
        <position position="208"/>
    </location>
</feature>
<protein>
    <submittedName>
        <fullName evidence="5">L-seryl-tRNA(Ser) seleniumtransferase</fullName>
    </submittedName>
</protein>
<keyword evidence="6" id="KW-1185">Reference proteome</keyword>
<dbReference type="Pfam" id="PF03841">
    <property type="entry name" value="SelA"/>
    <property type="match status" value="1"/>
</dbReference>
<keyword evidence="5" id="KW-0808">Transferase</keyword>
<accession>A0A2V3W444</accession>
<dbReference type="EMBL" id="QJJQ01000004">
    <property type="protein sequence ID" value="PXW87954.1"/>
    <property type="molecule type" value="Genomic_DNA"/>
</dbReference>
<evidence type="ECO:0000256" key="3">
    <source>
        <dbReference type="ARBA" id="ARBA00044507"/>
    </source>
</evidence>
<evidence type="ECO:0000256" key="4">
    <source>
        <dbReference type="PIRSR" id="PIRSR618319-50"/>
    </source>
</evidence>
<dbReference type="OrthoDB" id="9787096at2"/>
<dbReference type="Gene3D" id="3.40.640.10">
    <property type="entry name" value="Type I PLP-dependent aspartate aminotransferase-like (Major domain)"/>
    <property type="match status" value="1"/>
</dbReference>
<reference evidence="5 6" key="1">
    <citation type="submission" date="2018-05" db="EMBL/GenBank/DDBJ databases">
        <title>Genomic Encyclopedia of Type Strains, Phase IV (KMG-IV): sequencing the most valuable type-strain genomes for metagenomic binning, comparative biology and taxonomic classification.</title>
        <authorList>
            <person name="Goeker M."/>
        </authorList>
    </citation>
    <scope>NUCLEOTIDE SEQUENCE [LARGE SCALE GENOMIC DNA]</scope>
    <source>
        <strain evidence="5 6">DSM 28556</strain>
    </source>
</reference>
<dbReference type="PANTHER" id="PTHR32328:SF0">
    <property type="entry name" value="L-SERYL-TRNA(SEC) SELENIUM TRANSFERASE"/>
    <property type="match status" value="1"/>
</dbReference>
<dbReference type="PANTHER" id="PTHR32328">
    <property type="entry name" value="L-SERYL-TRNA(SEC) SELENIUM TRANSFERASE"/>
    <property type="match status" value="1"/>
</dbReference>
<sequence length="362" mass="40578">MNVNQMKLKRVINASGKMSILGVSTFSNDVIEAMREGAQHYYEMDELYKESGKIVAQYLNTESALVTNSASSAIALAVAGLVTKDDAYLVEHLHSDPIHKEIIIMKGHMIDYGAPVSTMIHLGGGYVKEVGYANGCTLQQLELAVTEQTVGIIFIQSHHCVQKNMPSLQEVSKLAQEKQLPLILDIAAEETFYKYTNLANLLIISGSKAIEGPTSGIIAGDRQYIKYVQQHYQGIGRAMKIGKEGIFGLLKALEIYKHEQLSKQQQITLLDHFFELEKISGLQVKIHQDESGRNIFRAQIHVDEKKTKYHAQKLTKILQEGDTAIYTRNYFLNVGYFEIDPRSLSHQDVEMIIYSIKQILGG</sequence>
<dbReference type="Proteomes" id="UP000247978">
    <property type="component" value="Unassembled WGS sequence"/>
</dbReference>